<dbReference type="PROSITE" id="PS50261">
    <property type="entry name" value="G_PROTEIN_RECEP_F2_4"/>
    <property type="match status" value="1"/>
</dbReference>
<feature type="compositionally biased region" description="Basic and acidic residues" evidence="5">
    <location>
        <begin position="548"/>
        <end position="557"/>
    </location>
</feature>
<reference evidence="9" key="1">
    <citation type="journal article" date="2012" name="PLoS Genet.">
        <title>The genomes of the fungal plant pathogens Cladosporium fulvum and Dothistroma septosporum reveal adaptation to different hosts and lifestyles but also signatures of common ancestry.</title>
        <authorList>
            <person name="de Wit P.J.G.M."/>
            <person name="van der Burgt A."/>
            <person name="Oekmen B."/>
            <person name="Stergiopoulos I."/>
            <person name="Abd-Elsalam K.A."/>
            <person name="Aerts A.L."/>
            <person name="Bahkali A.H."/>
            <person name="Beenen H.G."/>
            <person name="Chettri P."/>
            <person name="Cox M.P."/>
            <person name="Datema E."/>
            <person name="de Vries R.P."/>
            <person name="Dhillon B."/>
            <person name="Ganley A.R."/>
            <person name="Griffiths S.A."/>
            <person name="Guo Y."/>
            <person name="Hamelin R.C."/>
            <person name="Henrissat B."/>
            <person name="Kabir M.S."/>
            <person name="Jashni M.K."/>
            <person name="Kema G."/>
            <person name="Klaubauf S."/>
            <person name="Lapidus A."/>
            <person name="Levasseur A."/>
            <person name="Lindquist E."/>
            <person name="Mehrabi R."/>
            <person name="Ohm R.A."/>
            <person name="Owen T.J."/>
            <person name="Salamov A."/>
            <person name="Schwelm A."/>
            <person name="Schijlen E."/>
            <person name="Sun H."/>
            <person name="van den Burg H.A."/>
            <person name="van Ham R.C.H.J."/>
            <person name="Zhang S."/>
            <person name="Goodwin S.B."/>
            <person name="Grigoriev I.V."/>
            <person name="Collemare J."/>
            <person name="Bradshaw R.E."/>
        </authorList>
    </citation>
    <scope>NUCLEOTIDE SEQUENCE [LARGE SCALE GENOMIC DNA]</scope>
    <source>
        <strain evidence="9">NZE10 / CBS 128990</strain>
    </source>
</reference>
<dbReference type="InterPro" id="IPR053247">
    <property type="entry name" value="GPCR_GPR1/git3-like"/>
</dbReference>
<proteinExistence type="predicted"/>
<dbReference type="eggNOG" id="ENOG502RY0W">
    <property type="taxonomic scope" value="Eukaryota"/>
</dbReference>
<evidence type="ECO:0000313" key="8">
    <source>
        <dbReference type="EMBL" id="EME44218.1"/>
    </source>
</evidence>
<dbReference type="Gene3D" id="1.20.1070.10">
    <property type="entry name" value="Rhodopsin 7-helix transmembrane proteins"/>
    <property type="match status" value="1"/>
</dbReference>
<evidence type="ECO:0000256" key="2">
    <source>
        <dbReference type="ARBA" id="ARBA00022692"/>
    </source>
</evidence>
<dbReference type="HOGENOM" id="CLU_026939_1_0_1"/>
<feature type="domain" description="G-protein coupled receptors family 2 profile 2" evidence="7">
    <location>
        <begin position="62"/>
        <end position="230"/>
    </location>
</feature>
<dbReference type="InterPro" id="IPR000832">
    <property type="entry name" value="GPCR_2_secretin-like"/>
</dbReference>
<keyword evidence="4 6" id="KW-0472">Membrane</keyword>
<reference evidence="8 9" key="2">
    <citation type="journal article" date="2012" name="PLoS Pathog.">
        <title>Diverse lifestyles and strategies of plant pathogenesis encoded in the genomes of eighteen Dothideomycetes fungi.</title>
        <authorList>
            <person name="Ohm R.A."/>
            <person name="Feau N."/>
            <person name="Henrissat B."/>
            <person name="Schoch C.L."/>
            <person name="Horwitz B.A."/>
            <person name="Barry K.W."/>
            <person name="Condon B.J."/>
            <person name="Copeland A.C."/>
            <person name="Dhillon B."/>
            <person name="Glaser F."/>
            <person name="Hesse C.N."/>
            <person name="Kosti I."/>
            <person name="LaButti K."/>
            <person name="Lindquist E.A."/>
            <person name="Lucas S."/>
            <person name="Salamov A.A."/>
            <person name="Bradshaw R.E."/>
            <person name="Ciuffetti L."/>
            <person name="Hamelin R.C."/>
            <person name="Kema G.H.J."/>
            <person name="Lawrence C."/>
            <person name="Scott J.A."/>
            <person name="Spatafora J.W."/>
            <person name="Turgeon B.G."/>
            <person name="de Wit P.J.G.M."/>
            <person name="Zhong S."/>
            <person name="Goodwin S.B."/>
            <person name="Grigoriev I.V."/>
        </authorList>
    </citation>
    <scope>NUCLEOTIDE SEQUENCE [LARGE SCALE GENOMIC DNA]</scope>
    <source>
        <strain evidence="9">NZE10 / CBS 128990</strain>
    </source>
</reference>
<comment type="subcellular location">
    <subcellularLocation>
        <location evidence="1">Membrane</location>
        <topology evidence="1">Multi-pass membrane protein</topology>
    </subcellularLocation>
</comment>
<feature type="transmembrane region" description="Helical" evidence="6">
    <location>
        <begin position="229"/>
        <end position="251"/>
    </location>
</feature>
<feature type="region of interest" description="Disordered" evidence="5">
    <location>
        <begin position="458"/>
        <end position="506"/>
    </location>
</feature>
<dbReference type="GO" id="GO:0016020">
    <property type="term" value="C:membrane"/>
    <property type="evidence" value="ECO:0007669"/>
    <property type="project" value="UniProtKB-SubCell"/>
</dbReference>
<organism evidence="8 9">
    <name type="scientific">Dothistroma septosporum (strain NZE10 / CBS 128990)</name>
    <name type="common">Red band needle blight fungus</name>
    <name type="synonym">Mycosphaerella pini</name>
    <dbReference type="NCBI Taxonomy" id="675120"/>
    <lineage>
        <taxon>Eukaryota</taxon>
        <taxon>Fungi</taxon>
        <taxon>Dikarya</taxon>
        <taxon>Ascomycota</taxon>
        <taxon>Pezizomycotina</taxon>
        <taxon>Dothideomycetes</taxon>
        <taxon>Dothideomycetidae</taxon>
        <taxon>Mycosphaerellales</taxon>
        <taxon>Mycosphaerellaceae</taxon>
        <taxon>Dothistroma</taxon>
    </lineage>
</organism>
<feature type="transmembrane region" description="Helical" evidence="6">
    <location>
        <begin position="142"/>
        <end position="165"/>
    </location>
</feature>
<evidence type="ECO:0000256" key="5">
    <source>
        <dbReference type="SAM" id="MobiDB-lite"/>
    </source>
</evidence>
<feature type="compositionally biased region" description="Polar residues" evidence="5">
    <location>
        <begin position="560"/>
        <end position="580"/>
    </location>
</feature>
<dbReference type="OrthoDB" id="26203at2759"/>
<feature type="transmembrane region" description="Helical" evidence="6">
    <location>
        <begin position="186"/>
        <end position="209"/>
    </location>
</feature>
<evidence type="ECO:0000256" key="1">
    <source>
        <dbReference type="ARBA" id="ARBA00004141"/>
    </source>
</evidence>
<keyword evidence="2 6" id="KW-0812">Transmembrane</keyword>
<evidence type="ECO:0000259" key="7">
    <source>
        <dbReference type="PROSITE" id="PS50261"/>
    </source>
</evidence>
<dbReference type="Proteomes" id="UP000016933">
    <property type="component" value="Unassembled WGS sequence"/>
</dbReference>
<dbReference type="STRING" id="675120.N1PMS2"/>
<protein>
    <recommendedName>
        <fullName evidence="7">G-protein coupled receptors family 2 profile 2 domain-containing protein</fullName>
    </recommendedName>
</protein>
<keyword evidence="9" id="KW-1185">Reference proteome</keyword>
<accession>N1PMS2</accession>
<evidence type="ECO:0000256" key="4">
    <source>
        <dbReference type="ARBA" id="ARBA00023136"/>
    </source>
</evidence>
<feature type="transmembrane region" description="Helical" evidence="6">
    <location>
        <begin position="364"/>
        <end position="383"/>
    </location>
</feature>
<dbReference type="GO" id="GO:0007166">
    <property type="term" value="P:cell surface receptor signaling pathway"/>
    <property type="evidence" value="ECO:0007669"/>
    <property type="project" value="InterPro"/>
</dbReference>
<feature type="transmembrane region" description="Helical" evidence="6">
    <location>
        <begin position="297"/>
        <end position="320"/>
    </location>
</feature>
<feature type="transmembrane region" description="Helical" evidence="6">
    <location>
        <begin position="70"/>
        <end position="90"/>
    </location>
</feature>
<name>N1PMS2_DOTSN</name>
<evidence type="ECO:0000256" key="6">
    <source>
        <dbReference type="SAM" id="Phobius"/>
    </source>
</evidence>
<feature type="compositionally biased region" description="Polar residues" evidence="5">
    <location>
        <begin position="486"/>
        <end position="505"/>
    </location>
</feature>
<dbReference type="PANTHER" id="PTHR42058:SF1">
    <property type="entry name" value="G-PROTEIN COUPLED RECEPTORS FAMILY 2 PROFILE 2 DOMAIN-CONTAINING PROTEIN"/>
    <property type="match status" value="1"/>
</dbReference>
<dbReference type="InterPro" id="IPR017981">
    <property type="entry name" value="GPCR_2-like_7TM"/>
</dbReference>
<evidence type="ECO:0000256" key="3">
    <source>
        <dbReference type="ARBA" id="ARBA00022989"/>
    </source>
</evidence>
<dbReference type="PANTHER" id="PTHR42058">
    <property type="entry name" value="G_PROTEIN_RECEP_F2_4 DOMAIN-CONTAINING PROTEIN"/>
    <property type="match status" value="1"/>
</dbReference>
<sequence length="620" mass="68549">MAANSSVSDLTGNCVAPFLDASKFGGGGFVSGRFCAVIDGLAGNPSCCLPCPATDWAYSAKFHTYNVVSAWLNVAGLILLVFMLVSYILLPAHETRKHYLSVSLVIALAMIALGFTIPLGANPDQCYDEITPNDMYTSMECAWSGAFIIAGGLTAGMWIFLRALSMNLQICWDIVPGRKFFYASQMVGWGIPAIFFTITITITGVSFRFGSACHVNHKNSMGDFWGPLLAMAGGAAMLQIGTFGYCIHVYLKNLWSDQPDTSTNASSNGGTSRVGSVRAQTARAVYRRLKKVLWLQWRGICIVSIILIDVIFFSIVFVYLDGMQQSAVNDLVKVTPWLLCLARNPSDKDMCLHLVDGWLVNESVVAAVLFMLALAGLQAFLMLTRPTVFTAWADFIRSKFTHRRQEFVSLDAKPEIVRSNSKHELLRLQRGHQATTFEMQGKPDHVITMDELDLKTFSPINTPDESYRSPIHGYRDSPSLDESEPWDSSQTVSPHLPTLQGQSLPQYVGRRTPSLAENRPPNPAAAGYHPRPDVQRIVRHDDCFVQDTRVSRSEGRRYNAPTSNFSAPNAPSRTSSTKSVSFEPREYYSHDLTLSPPSEAGETEDVSSQGFPIRRNFGMR</sequence>
<keyword evidence="3 6" id="KW-1133">Transmembrane helix</keyword>
<dbReference type="GO" id="GO:0004930">
    <property type="term" value="F:G protein-coupled receptor activity"/>
    <property type="evidence" value="ECO:0007669"/>
    <property type="project" value="InterPro"/>
</dbReference>
<dbReference type="AlphaFoldDB" id="N1PMS2"/>
<gene>
    <name evidence="8" type="ORF">DOTSEDRAFT_71900</name>
</gene>
<dbReference type="EMBL" id="KB446539">
    <property type="protein sequence ID" value="EME44218.1"/>
    <property type="molecule type" value="Genomic_DNA"/>
</dbReference>
<evidence type="ECO:0000313" key="9">
    <source>
        <dbReference type="Proteomes" id="UP000016933"/>
    </source>
</evidence>
<feature type="transmembrane region" description="Helical" evidence="6">
    <location>
        <begin position="102"/>
        <end position="122"/>
    </location>
</feature>
<dbReference type="Pfam" id="PF00002">
    <property type="entry name" value="7tm_2"/>
    <property type="match status" value="1"/>
</dbReference>
<feature type="region of interest" description="Disordered" evidence="5">
    <location>
        <begin position="548"/>
        <end position="620"/>
    </location>
</feature>
<dbReference type="OMA" id="TAGMWIF"/>